<proteinExistence type="predicted"/>
<evidence type="ECO:0000313" key="2">
    <source>
        <dbReference type="EMBL" id="CAH1196234.1"/>
    </source>
</evidence>
<gene>
    <name evidence="2" type="ORF">PAECIP111892_02189</name>
</gene>
<comment type="caution">
    <text evidence="2">The sequence shown here is derived from an EMBL/GenBank/DDBJ whole genome shotgun (WGS) entry which is preliminary data.</text>
</comment>
<sequence>MLSRNKAIRRFSVLLILMILTILPLSSTAYLSAGPGSITSSQPIIPDNDETRKLLEQTLSSTEIEKEIARITAEQAVLERKVEVLKKQATAKQTAILDQQQRAGAIVRSYYMGERDGLLAAVLSAKSIGRMLALYDYYEIIIGRDHDILRQYEGEYKDLKSTLAAAERSSKELAELKTALEDQKTRVAALNEEIEGGISASSDPESMSALLDEFTKYWENIGLHEVKTYFKALSSAMNHLPQFVQSRDGILTRKGMTYNLALKEEDLNEFLVSQNKLFKDFGFHFNNGNVTATGSSGGLTLTLTGHYSIETEPVNALMFHIDNVVFNGLELPESTRQDLEDEFDLGFYPEKIVSFLHATTVESKDGVLYVKLSLSF</sequence>
<evidence type="ECO:0000313" key="3">
    <source>
        <dbReference type="Proteomes" id="UP000838324"/>
    </source>
</evidence>
<reference evidence="2" key="1">
    <citation type="submission" date="2022-01" db="EMBL/GenBank/DDBJ databases">
        <authorList>
            <person name="Criscuolo A."/>
        </authorList>
    </citation>
    <scope>NUCLEOTIDE SEQUENCE</scope>
    <source>
        <strain evidence="2">CIP111892</strain>
    </source>
</reference>
<keyword evidence="1" id="KW-0175">Coiled coil</keyword>
<evidence type="ECO:0008006" key="4">
    <source>
        <dbReference type="Google" id="ProtNLM"/>
    </source>
</evidence>
<dbReference type="Gene3D" id="6.10.250.3150">
    <property type="match status" value="1"/>
</dbReference>
<accession>A0ABM9BWM3</accession>
<dbReference type="RefSeq" id="WP_236332674.1">
    <property type="nucleotide sequence ID" value="NZ_CAKMMG010000001.1"/>
</dbReference>
<feature type="coiled-coil region" evidence="1">
    <location>
        <begin position="149"/>
        <end position="193"/>
    </location>
</feature>
<keyword evidence="3" id="KW-1185">Reference proteome</keyword>
<dbReference type="EMBL" id="CAKMMG010000001">
    <property type="protein sequence ID" value="CAH1196234.1"/>
    <property type="molecule type" value="Genomic_DNA"/>
</dbReference>
<name>A0ABM9BWM3_9BACL</name>
<evidence type="ECO:0000256" key="1">
    <source>
        <dbReference type="SAM" id="Coils"/>
    </source>
</evidence>
<organism evidence="2 3">
    <name type="scientific">Paenibacillus auburnensis</name>
    <dbReference type="NCBI Taxonomy" id="2905649"/>
    <lineage>
        <taxon>Bacteria</taxon>
        <taxon>Bacillati</taxon>
        <taxon>Bacillota</taxon>
        <taxon>Bacilli</taxon>
        <taxon>Bacillales</taxon>
        <taxon>Paenibacillaceae</taxon>
        <taxon>Paenibacillus</taxon>
    </lineage>
</organism>
<protein>
    <recommendedName>
        <fullName evidence="4">N-terminal domain of peptidoglycan hydrolase CwlO-containing protein</fullName>
    </recommendedName>
</protein>
<feature type="coiled-coil region" evidence="1">
    <location>
        <begin position="61"/>
        <end position="88"/>
    </location>
</feature>
<dbReference type="Proteomes" id="UP000838324">
    <property type="component" value="Unassembled WGS sequence"/>
</dbReference>